<accession>A0A9W7MM17</accession>
<reference evidence="2" key="1">
    <citation type="submission" date="2023-05" db="EMBL/GenBank/DDBJ databases">
        <title>Genome and transcriptome analyses reveal genes involved in the formation of fine ridges on petal epidermal cells in Hibiscus trionum.</title>
        <authorList>
            <person name="Koshimizu S."/>
            <person name="Masuda S."/>
            <person name="Ishii T."/>
            <person name="Shirasu K."/>
            <person name="Hoshino A."/>
            <person name="Arita M."/>
        </authorList>
    </citation>
    <scope>NUCLEOTIDE SEQUENCE</scope>
    <source>
        <strain evidence="2">Hamamatsu line</strain>
    </source>
</reference>
<keyword evidence="1" id="KW-0812">Transmembrane</keyword>
<evidence type="ECO:0000313" key="3">
    <source>
        <dbReference type="Proteomes" id="UP001165190"/>
    </source>
</evidence>
<comment type="caution">
    <text evidence="2">The sequence shown here is derived from an EMBL/GenBank/DDBJ whole genome shotgun (WGS) entry which is preliminary data.</text>
</comment>
<protein>
    <submittedName>
        <fullName evidence="2">Uncharacterized protein</fullName>
    </submittedName>
</protein>
<feature type="transmembrane region" description="Helical" evidence="1">
    <location>
        <begin position="69"/>
        <end position="89"/>
    </location>
</feature>
<evidence type="ECO:0000256" key="1">
    <source>
        <dbReference type="SAM" id="Phobius"/>
    </source>
</evidence>
<name>A0A9W7MM17_HIBTR</name>
<evidence type="ECO:0000313" key="2">
    <source>
        <dbReference type="EMBL" id="GMJ09968.1"/>
    </source>
</evidence>
<keyword evidence="1" id="KW-0472">Membrane</keyword>
<dbReference type="AlphaFoldDB" id="A0A9W7MM17"/>
<organism evidence="2 3">
    <name type="scientific">Hibiscus trionum</name>
    <name type="common">Flower of an hour</name>
    <dbReference type="NCBI Taxonomy" id="183268"/>
    <lineage>
        <taxon>Eukaryota</taxon>
        <taxon>Viridiplantae</taxon>
        <taxon>Streptophyta</taxon>
        <taxon>Embryophyta</taxon>
        <taxon>Tracheophyta</taxon>
        <taxon>Spermatophyta</taxon>
        <taxon>Magnoliopsida</taxon>
        <taxon>eudicotyledons</taxon>
        <taxon>Gunneridae</taxon>
        <taxon>Pentapetalae</taxon>
        <taxon>rosids</taxon>
        <taxon>malvids</taxon>
        <taxon>Malvales</taxon>
        <taxon>Malvaceae</taxon>
        <taxon>Malvoideae</taxon>
        <taxon>Hibiscus</taxon>
    </lineage>
</organism>
<gene>
    <name evidence="2" type="ORF">HRI_004666000</name>
</gene>
<keyword evidence="3" id="KW-1185">Reference proteome</keyword>
<dbReference type="Proteomes" id="UP001165190">
    <property type="component" value="Unassembled WGS sequence"/>
</dbReference>
<proteinExistence type="predicted"/>
<sequence length="93" mass="10786">MCRCGPYLNPNDTKNNCSSFLSVWLQRKRSCHLFNLPLNSNIYQVPSSPFSLCVSLNPNLLNLYISGHLIWVLLAFFSKSLILRLVYYVKFHC</sequence>
<keyword evidence="1" id="KW-1133">Transmembrane helix</keyword>
<dbReference type="EMBL" id="BSYR01000056">
    <property type="protein sequence ID" value="GMJ09968.1"/>
    <property type="molecule type" value="Genomic_DNA"/>
</dbReference>